<dbReference type="EMBL" id="QKXF01000125">
    <property type="protein sequence ID" value="RQM16187.1"/>
    <property type="molecule type" value="Genomic_DNA"/>
</dbReference>
<reference evidence="1 2" key="1">
    <citation type="submission" date="2018-06" db="EMBL/GenBank/DDBJ databases">
        <title>Comparative genomics of downy mildews reveals potential adaptations to biotrophy.</title>
        <authorList>
            <person name="Fletcher K."/>
            <person name="Klosterman S.J."/>
            <person name="Derevnina L."/>
            <person name="Martin F."/>
            <person name="Koike S."/>
            <person name="Reyes Chin-Wo S."/>
            <person name="Mou B."/>
            <person name="Michelmore R."/>
        </authorList>
    </citation>
    <scope>NUCLEOTIDE SEQUENCE [LARGE SCALE GENOMIC DNA]</scope>
    <source>
        <strain evidence="1 2">R13</strain>
    </source>
</reference>
<dbReference type="VEuPathDB" id="FungiDB:DD237_006795"/>
<evidence type="ECO:0000313" key="2">
    <source>
        <dbReference type="Proteomes" id="UP000286097"/>
    </source>
</evidence>
<protein>
    <submittedName>
        <fullName evidence="1">Uncharacterized protein</fullName>
    </submittedName>
</protein>
<evidence type="ECO:0000313" key="1">
    <source>
        <dbReference type="EMBL" id="RQM16187.1"/>
    </source>
</evidence>
<name>A0A3R7WRZ0_9STRA</name>
<sequence>MNDDVVYASILTRMGHSELQEPINKVMEKELTSLDRHVRHASSSLMALRQLQAAAGHLRPSGDWLPRTLSIQLQNIIDIQCQFDTMVNDIEINRKTKKRKRSMMRRTFEKKDKDEIVIGDEEKTSSVDRKMNVERIEEVNNDDVEVVERDKSEGQDNEESNVEGLQIESVGEMTEMERAMEYIEEDNNVKSETVDIQQEHDDETNVMSLEIVTADEGMAGVENVELEIPAGCGDKKLDDMKSESDKLLNGLLSRPLDAIEHLKDEPVTFDDVQALSNDEGRICKNVEAATKIVESPLKLEVKDSLGIIAVKLEVPELTELALELEVPDSDTDDEFSPIQELVAKLEKVKGSTQLVRFPAAVDQLRTYLFDRKYLTVTGEVDGYLFAHKHITDEEANVIGHTIEKIISVAINLPKRATIKFALYDLLATVEQLELTLGELPEFLRL</sequence>
<organism evidence="1 2">
    <name type="scientific">Peronospora effusa</name>
    <dbReference type="NCBI Taxonomy" id="542832"/>
    <lineage>
        <taxon>Eukaryota</taxon>
        <taxon>Sar</taxon>
        <taxon>Stramenopiles</taxon>
        <taxon>Oomycota</taxon>
        <taxon>Peronosporomycetes</taxon>
        <taxon>Peronosporales</taxon>
        <taxon>Peronosporaceae</taxon>
        <taxon>Peronospora</taxon>
    </lineage>
</organism>
<proteinExistence type="predicted"/>
<dbReference type="AlphaFoldDB" id="A0A3R7WRZ0"/>
<dbReference type="Proteomes" id="UP000286097">
    <property type="component" value="Unassembled WGS sequence"/>
</dbReference>
<accession>A0A3R7WRZ0</accession>
<gene>
    <name evidence="1" type="ORF">DD237_006795</name>
</gene>
<dbReference type="OrthoDB" id="159975at2759"/>
<comment type="caution">
    <text evidence="1">The sequence shown here is derived from an EMBL/GenBank/DDBJ whole genome shotgun (WGS) entry which is preliminary data.</text>
</comment>